<accession>A0A1Y5RJT5</accession>
<dbReference type="GO" id="GO:0071111">
    <property type="term" value="F:cyclic-guanylate-specific phosphodiesterase activity"/>
    <property type="evidence" value="ECO:0007669"/>
    <property type="project" value="UniProtKB-EC"/>
</dbReference>
<dbReference type="InterPro" id="IPR052020">
    <property type="entry name" value="Cyclic_di-GMP/3'3'-cGAMP_PDE"/>
</dbReference>
<reference evidence="3 4" key="1">
    <citation type="submission" date="2017-03" db="EMBL/GenBank/DDBJ databases">
        <authorList>
            <person name="Afonso C.L."/>
            <person name="Miller P.J."/>
            <person name="Scott M.A."/>
            <person name="Spackman E."/>
            <person name="Goraichik I."/>
            <person name="Dimitrov K.M."/>
            <person name="Suarez D.L."/>
            <person name="Swayne D.E."/>
        </authorList>
    </citation>
    <scope>NUCLEOTIDE SEQUENCE [LARGE SCALE GENOMIC DNA]</scope>
    <source>
        <strain evidence="3 4">CECT 7023</strain>
    </source>
</reference>
<dbReference type="PROSITE" id="PS51831">
    <property type="entry name" value="HD"/>
    <property type="match status" value="1"/>
</dbReference>
<dbReference type="AlphaFoldDB" id="A0A1Y5RJT5"/>
<dbReference type="Pfam" id="PF13487">
    <property type="entry name" value="HD_5"/>
    <property type="match status" value="2"/>
</dbReference>
<name>A0A1Y5RJT5_9RHOB</name>
<organism evidence="3 4">
    <name type="scientific">Roseisalinus antarcticus</name>
    <dbReference type="NCBI Taxonomy" id="254357"/>
    <lineage>
        <taxon>Bacteria</taxon>
        <taxon>Pseudomonadati</taxon>
        <taxon>Pseudomonadota</taxon>
        <taxon>Alphaproteobacteria</taxon>
        <taxon>Rhodobacterales</taxon>
        <taxon>Roseobacteraceae</taxon>
        <taxon>Roseisalinus</taxon>
    </lineage>
</organism>
<proteinExistence type="predicted"/>
<protein>
    <submittedName>
        <fullName evidence="3">Cyclic di-GMP phosphodiesterase response regulator RpfG</fullName>
        <ecNumber evidence="3">3.1.4.52</ecNumber>
    </submittedName>
</protein>
<dbReference type="EC" id="3.1.4.52" evidence="3"/>
<dbReference type="RefSeq" id="WP_085877343.1">
    <property type="nucleotide sequence ID" value="NZ_FWFZ01000001.1"/>
</dbReference>
<dbReference type="SMART" id="SM00471">
    <property type="entry name" value="HDc"/>
    <property type="match status" value="1"/>
</dbReference>
<evidence type="ECO:0000313" key="3">
    <source>
        <dbReference type="EMBL" id="SLN19186.1"/>
    </source>
</evidence>
<keyword evidence="4" id="KW-1185">Reference proteome</keyword>
<keyword evidence="3" id="KW-0378">Hydrolase</keyword>
<dbReference type="Gene3D" id="1.10.3210.10">
    <property type="entry name" value="Hypothetical protein af1432"/>
    <property type="match status" value="2"/>
</dbReference>
<dbReference type="SUPFAM" id="SSF109604">
    <property type="entry name" value="HD-domain/PDEase-like"/>
    <property type="match status" value="2"/>
</dbReference>
<dbReference type="CDD" id="cd00077">
    <property type="entry name" value="HDc"/>
    <property type="match status" value="1"/>
</dbReference>
<dbReference type="PANTHER" id="PTHR45228">
    <property type="entry name" value="CYCLIC DI-GMP PHOSPHODIESTERASE TM_0186-RELATED"/>
    <property type="match status" value="1"/>
</dbReference>
<dbReference type="PROSITE" id="PS51832">
    <property type="entry name" value="HD_GYP"/>
    <property type="match status" value="1"/>
</dbReference>
<gene>
    <name evidence="3" type="primary">rpfG</name>
    <name evidence="3" type="ORF">ROA7023_00442</name>
</gene>
<evidence type="ECO:0000259" key="1">
    <source>
        <dbReference type="PROSITE" id="PS51831"/>
    </source>
</evidence>
<feature type="domain" description="HD" evidence="1">
    <location>
        <begin position="301"/>
        <end position="423"/>
    </location>
</feature>
<dbReference type="PANTHER" id="PTHR45228:SF5">
    <property type="entry name" value="CYCLIC DI-GMP PHOSPHODIESTERASE VC_1348-RELATED"/>
    <property type="match status" value="1"/>
</dbReference>
<dbReference type="EMBL" id="FWFZ01000001">
    <property type="protein sequence ID" value="SLN19186.1"/>
    <property type="molecule type" value="Genomic_DNA"/>
</dbReference>
<evidence type="ECO:0000313" key="4">
    <source>
        <dbReference type="Proteomes" id="UP000193900"/>
    </source>
</evidence>
<evidence type="ECO:0000259" key="2">
    <source>
        <dbReference type="PROSITE" id="PS51832"/>
    </source>
</evidence>
<sequence length="474" mass="52272">MTCEPTSALHDRRSLFDVRRVSDPPRLALGELIGSLSFALDMTEGQPPGHSVRCCWIGTRIGRALGMSSQAYDDLYYALLLKDLGCSSNAARICALYLTDDLRFKHDFKVLDDSLMSVLRFVITRTGAGAGLSERLRATVNALRQGSKISRELFETRCHRGADIAARMRFPAGVQDAIRNLDEHWNGRGQPCRISGNEIPRIANIALLAQVVDVFHTEGGPDAAMAEATRRAGSWFDPQLVATLWKVSRNPGFWQALRDPELETRVFALDPRRDGTPVDEDYLDDIAEAFADVVDAKSPFTADHSKRVMFYADMIAEELGLESDHRRWLRRAALLHDVGKLAVSNQILDKSDKPDAEEWQVIRSHPTHSRAILERIAAFRDIAPVAGAHHERLDGAGYPLGLDAASLCLEVRILTVADVFDALSAARPYRAALPLDTVHEIMGRNARSAFDPLCLEALKTGLSRLGTAVAQSAA</sequence>
<dbReference type="InterPro" id="IPR037522">
    <property type="entry name" value="HD_GYP_dom"/>
</dbReference>
<dbReference type="InterPro" id="IPR006674">
    <property type="entry name" value="HD_domain"/>
</dbReference>
<feature type="domain" description="HD-GYP" evidence="2">
    <location>
        <begin position="279"/>
        <end position="474"/>
    </location>
</feature>
<dbReference type="NCBIfam" id="TIGR00277">
    <property type="entry name" value="HDIG"/>
    <property type="match status" value="1"/>
</dbReference>
<dbReference type="InterPro" id="IPR003607">
    <property type="entry name" value="HD/PDEase_dom"/>
</dbReference>
<dbReference type="InterPro" id="IPR006675">
    <property type="entry name" value="HDIG_dom"/>
</dbReference>
<dbReference type="Proteomes" id="UP000193900">
    <property type="component" value="Unassembled WGS sequence"/>
</dbReference>
<dbReference type="OrthoDB" id="7326651at2"/>